<dbReference type="SUPFAM" id="SSF56112">
    <property type="entry name" value="Protein kinase-like (PK-like)"/>
    <property type="match status" value="1"/>
</dbReference>
<evidence type="ECO:0000259" key="4">
    <source>
        <dbReference type="PROSITE" id="PS50011"/>
    </source>
</evidence>
<keyword evidence="1" id="KW-0547">Nucleotide-binding</keyword>
<dbReference type="Gene3D" id="1.10.510.10">
    <property type="entry name" value="Transferase(Phosphotransferase) domain 1"/>
    <property type="match status" value="1"/>
</dbReference>
<accession>A0A4Y7T011</accession>
<dbReference type="AlphaFoldDB" id="A0A4Y7T011"/>
<gene>
    <name evidence="5" type="ORF">FA13DRAFT_937164</name>
</gene>
<dbReference type="STRING" id="71717.A0A4Y7T011"/>
<keyword evidence="5" id="KW-0808">Transferase</keyword>
<dbReference type="PANTHER" id="PTHR44329">
    <property type="entry name" value="SERINE/THREONINE-PROTEIN KINASE TNNI3K-RELATED"/>
    <property type="match status" value="1"/>
</dbReference>
<dbReference type="GO" id="GO:0005524">
    <property type="term" value="F:ATP binding"/>
    <property type="evidence" value="ECO:0007669"/>
    <property type="project" value="UniProtKB-KW"/>
</dbReference>
<dbReference type="InterPro" id="IPR001245">
    <property type="entry name" value="Ser-Thr/Tyr_kinase_cat_dom"/>
</dbReference>
<dbReference type="SMART" id="SM00220">
    <property type="entry name" value="S_TKc"/>
    <property type="match status" value="1"/>
</dbReference>
<dbReference type="PROSITE" id="PS00108">
    <property type="entry name" value="PROTEIN_KINASE_ST"/>
    <property type="match status" value="1"/>
</dbReference>
<keyword evidence="5" id="KW-0418">Kinase</keyword>
<dbReference type="Pfam" id="PF07714">
    <property type="entry name" value="PK_Tyr_Ser-Thr"/>
    <property type="match status" value="1"/>
</dbReference>
<feature type="domain" description="Protein kinase" evidence="4">
    <location>
        <begin position="7"/>
        <end position="286"/>
    </location>
</feature>
<sequence length="359" mass="39606">MLTEIAVQDNQAVAAGHFGEIWKGVFRGRPVCMKVVKVYQKSDVAKLLKAFCREAILWSQLSHPNLLPFYGIHRLDDTIGRICLIAPWMENGCLPDYLIKRTGANRFALAKDICNGLQHLHNHGIVHGDLKGVNVLVTQSGRACVADFGLSSVSESDVTRWSSFVSSTVPGGTARWQAPELFNPDVDIIKPTKMSDIYSLGCVFYEIFTGRIPFYEAPREPTVISWVQAGKKPSKPSHESPSFTEWGLSDALWKSCIEEAWARAPEERATIPYLILKLAKCSQPQNPSSPEDDTKDGHDGDSWLSPADVRNSVRRSTPKTPVPSARGSAKDISGLAEGSIRDGERGSAASWLEWFPISI</sequence>
<dbReference type="InterPro" id="IPR000719">
    <property type="entry name" value="Prot_kinase_dom"/>
</dbReference>
<feature type="region of interest" description="Disordered" evidence="3">
    <location>
        <begin position="282"/>
        <end position="347"/>
    </location>
</feature>
<dbReference type="Proteomes" id="UP000298030">
    <property type="component" value="Unassembled WGS sequence"/>
</dbReference>
<name>A0A4Y7T011_COPMI</name>
<dbReference type="OrthoDB" id="4062651at2759"/>
<keyword evidence="6" id="KW-1185">Reference proteome</keyword>
<dbReference type="InterPro" id="IPR008271">
    <property type="entry name" value="Ser/Thr_kinase_AS"/>
</dbReference>
<evidence type="ECO:0000313" key="5">
    <source>
        <dbReference type="EMBL" id="TEB27456.1"/>
    </source>
</evidence>
<keyword evidence="2" id="KW-0067">ATP-binding</keyword>
<evidence type="ECO:0000256" key="3">
    <source>
        <dbReference type="SAM" id="MobiDB-lite"/>
    </source>
</evidence>
<protein>
    <submittedName>
        <fullName evidence="5">Kinase-like protein</fullName>
    </submittedName>
</protein>
<dbReference type="InterPro" id="IPR011009">
    <property type="entry name" value="Kinase-like_dom_sf"/>
</dbReference>
<dbReference type="GO" id="GO:0004674">
    <property type="term" value="F:protein serine/threonine kinase activity"/>
    <property type="evidence" value="ECO:0007669"/>
    <property type="project" value="TreeGrafter"/>
</dbReference>
<reference evidence="5 6" key="1">
    <citation type="journal article" date="2019" name="Nat. Ecol. Evol.">
        <title>Megaphylogeny resolves global patterns of mushroom evolution.</title>
        <authorList>
            <person name="Varga T."/>
            <person name="Krizsan K."/>
            <person name="Foldi C."/>
            <person name="Dima B."/>
            <person name="Sanchez-Garcia M."/>
            <person name="Sanchez-Ramirez S."/>
            <person name="Szollosi G.J."/>
            <person name="Szarkandi J.G."/>
            <person name="Papp V."/>
            <person name="Albert L."/>
            <person name="Andreopoulos W."/>
            <person name="Angelini C."/>
            <person name="Antonin V."/>
            <person name="Barry K.W."/>
            <person name="Bougher N.L."/>
            <person name="Buchanan P."/>
            <person name="Buyck B."/>
            <person name="Bense V."/>
            <person name="Catcheside P."/>
            <person name="Chovatia M."/>
            <person name="Cooper J."/>
            <person name="Damon W."/>
            <person name="Desjardin D."/>
            <person name="Finy P."/>
            <person name="Geml J."/>
            <person name="Haridas S."/>
            <person name="Hughes K."/>
            <person name="Justo A."/>
            <person name="Karasinski D."/>
            <person name="Kautmanova I."/>
            <person name="Kiss B."/>
            <person name="Kocsube S."/>
            <person name="Kotiranta H."/>
            <person name="LaButti K.M."/>
            <person name="Lechner B.E."/>
            <person name="Liimatainen K."/>
            <person name="Lipzen A."/>
            <person name="Lukacs Z."/>
            <person name="Mihaltcheva S."/>
            <person name="Morgado L.N."/>
            <person name="Niskanen T."/>
            <person name="Noordeloos M.E."/>
            <person name="Ohm R.A."/>
            <person name="Ortiz-Santana B."/>
            <person name="Ovrebo C."/>
            <person name="Racz N."/>
            <person name="Riley R."/>
            <person name="Savchenko A."/>
            <person name="Shiryaev A."/>
            <person name="Soop K."/>
            <person name="Spirin V."/>
            <person name="Szebenyi C."/>
            <person name="Tomsovsky M."/>
            <person name="Tulloss R.E."/>
            <person name="Uehling J."/>
            <person name="Grigoriev I.V."/>
            <person name="Vagvolgyi C."/>
            <person name="Papp T."/>
            <person name="Martin F.M."/>
            <person name="Miettinen O."/>
            <person name="Hibbett D.S."/>
            <person name="Nagy L.G."/>
        </authorList>
    </citation>
    <scope>NUCLEOTIDE SEQUENCE [LARGE SCALE GENOMIC DNA]</scope>
    <source>
        <strain evidence="5 6">FP101781</strain>
    </source>
</reference>
<organism evidence="5 6">
    <name type="scientific">Coprinellus micaceus</name>
    <name type="common">Glistening ink-cap mushroom</name>
    <name type="synonym">Coprinus micaceus</name>
    <dbReference type="NCBI Taxonomy" id="71717"/>
    <lineage>
        <taxon>Eukaryota</taxon>
        <taxon>Fungi</taxon>
        <taxon>Dikarya</taxon>
        <taxon>Basidiomycota</taxon>
        <taxon>Agaricomycotina</taxon>
        <taxon>Agaricomycetes</taxon>
        <taxon>Agaricomycetidae</taxon>
        <taxon>Agaricales</taxon>
        <taxon>Agaricineae</taxon>
        <taxon>Psathyrellaceae</taxon>
        <taxon>Coprinellus</taxon>
    </lineage>
</organism>
<dbReference type="EMBL" id="QPFP01000040">
    <property type="protein sequence ID" value="TEB27456.1"/>
    <property type="molecule type" value="Genomic_DNA"/>
</dbReference>
<evidence type="ECO:0000313" key="6">
    <source>
        <dbReference type="Proteomes" id="UP000298030"/>
    </source>
</evidence>
<dbReference type="InterPro" id="IPR051681">
    <property type="entry name" value="Ser/Thr_Kinases-Pseudokinases"/>
</dbReference>
<evidence type="ECO:0000256" key="2">
    <source>
        <dbReference type="ARBA" id="ARBA00022840"/>
    </source>
</evidence>
<dbReference type="PANTHER" id="PTHR44329:SF298">
    <property type="entry name" value="MIXED LINEAGE KINASE DOMAIN-LIKE PROTEIN"/>
    <property type="match status" value="1"/>
</dbReference>
<comment type="caution">
    <text evidence="5">The sequence shown here is derived from an EMBL/GenBank/DDBJ whole genome shotgun (WGS) entry which is preliminary data.</text>
</comment>
<dbReference type="PROSITE" id="PS50011">
    <property type="entry name" value="PROTEIN_KINASE_DOM"/>
    <property type="match status" value="1"/>
</dbReference>
<evidence type="ECO:0000256" key="1">
    <source>
        <dbReference type="ARBA" id="ARBA00022741"/>
    </source>
</evidence>
<proteinExistence type="predicted"/>